<dbReference type="InterPro" id="IPR051498">
    <property type="entry name" value="Phosducin-like_chap/apop_reg"/>
</dbReference>
<dbReference type="STRING" id="307507.A0A2V0PJU6"/>
<feature type="compositionally biased region" description="Basic and acidic residues" evidence="2">
    <location>
        <begin position="49"/>
        <end position="59"/>
    </location>
</feature>
<feature type="domain" description="Phosducin" evidence="3">
    <location>
        <begin position="60"/>
        <end position="182"/>
    </location>
</feature>
<evidence type="ECO:0000256" key="2">
    <source>
        <dbReference type="SAM" id="MobiDB-lite"/>
    </source>
</evidence>
<keyword evidence="5" id="KW-1185">Reference proteome</keyword>
<protein>
    <recommendedName>
        <fullName evidence="3">Phosducin domain-containing protein</fullName>
    </recommendedName>
</protein>
<name>A0A2V0PJU6_9CHLO</name>
<evidence type="ECO:0000313" key="4">
    <source>
        <dbReference type="EMBL" id="GBF98180.1"/>
    </source>
</evidence>
<dbReference type="PANTHER" id="PTHR45809">
    <property type="entry name" value="VIRAL IAP-ASSOCIATED FACTOR HOMOLOG"/>
    <property type="match status" value="1"/>
</dbReference>
<evidence type="ECO:0000259" key="3">
    <source>
        <dbReference type="Pfam" id="PF02114"/>
    </source>
</evidence>
<dbReference type="EMBL" id="BDRX01000118">
    <property type="protein sequence ID" value="GBF98180.1"/>
    <property type="molecule type" value="Genomic_DNA"/>
</dbReference>
<dbReference type="GO" id="GO:0005737">
    <property type="term" value="C:cytoplasm"/>
    <property type="evidence" value="ECO:0007669"/>
    <property type="project" value="TreeGrafter"/>
</dbReference>
<evidence type="ECO:0000256" key="1">
    <source>
        <dbReference type="ARBA" id="ARBA00009686"/>
    </source>
</evidence>
<reference evidence="4 5" key="1">
    <citation type="journal article" date="2018" name="Sci. Rep.">
        <title>Raphidocelis subcapitata (=Pseudokirchneriella subcapitata) provides an insight into genome evolution and environmental adaptations in the Sphaeropleales.</title>
        <authorList>
            <person name="Suzuki S."/>
            <person name="Yamaguchi H."/>
            <person name="Nakajima N."/>
            <person name="Kawachi M."/>
        </authorList>
    </citation>
    <scope>NUCLEOTIDE SEQUENCE [LARGE SCALE GENOMIC DNA]</scope>
    <source>
        <strain evidence="4 5">NIES-35</strain>
    </source>
</reference>
<dbReference type="PANTHER" id="PTHR45809:SF3">
    <property type="entry name" value="VIRAL IAP-ASSOCIATED FACTOR HOMOLOG"/>
    <property type="match status" value="1"/>
</dbReference>
<gene>
    <name evidence="4" type="ORF">Rsub_10680</name>
</gene>
<dbReference type="InterPro" id="IPR024253">
    <property type="entry name" value="Phosducin_thioredoxin-like_dom"/>
</dbReference>
<dbReference type="OrthoDB" id="45518at2759"/>
<dbReference type="FunCoup" id="A0A2V0PJU6">
    <property type="interactions" value="1828"/>
</dbReference>
<accession>A0A2V0PJU6</accession>
<dbReference type="SUPFAM" id="SSF52833">
    <property type="entry name" value="Thioredoxin-like"/>
    <property type="match status" value="1"/>
</dbReference>
<dbReference type="GO" id="GO:0006457">
    <property type="term" value="P:protein folding"/>
    <property type="evidence" value="ECO:0007669"/>
    <property type="project" value="TreeGrafter"/>
</dbReference>
<proteinExistence type="inferred from homology"/>
<dbReference type="InParanoid" id="A0A2V0PJU6"/>
<dbReference type="Gene3D" id="3.40.30.10">
    <property type="entry name" value="Glutaredoxin"/>
    <property type="match status" value="1"/>
</dbReference>
<evidence type="ECO:0000313" key="5">
    <source>
        <dbReference type="Proteomes" id="UP000247498"/>
    </source>
</evidence>
<dbReference type="Proteomes" id="UP000247498">
    <property type="component" value="Unassembled WGS sequence"/>
</dbReference>
<sequence>MAEYHTVYKGPEGETTQWEDIQRRLGNLPERPPAWKPEAWRPEAGAPRGEARVKGKDADELSDLEDEFTDDRFLEEYRQRRIREMRDAAARPRFGTLDEIGGSDFVTRVTEASRDHWVVCLLYKSGHAGCGVLEQCLQELARKHPGTRFLKIVSTSCIPNYPDANLPTLLIYHGGACKRNVVGLAPFGGARATPEQVALALVGFGVFEDGSDGEGGGGGGGGGAGGSGLVKGLVQRLVEQREAEKDASSDFDD</sequence>
<dbReference type="InterPro" id="IPR036249">
    <property type="entry name" value="Thioredoxin-like_sf"/>
</dbReference>
<feature type="region of interest" description="Disordered" evidence="2">
    <location>
        <begin position="1"/>
        <end position="60"/>
    </location>
</feature>
<dbReference type="AlphaFoldDB" id="A0A2V0PJU6"/>
<comment type="similarity">
    <text evidence="1">Belongs to the phosducin family.</text>
</comment>
<dbReference type="Pfam" id="PF02114">
    <property type="entry name" value="Phosducin"/>
    <property type="match status" value="1"/>
</dbReference>
<dbReference type="CDD" id="cd02988">
    <property type="entry name" value="Phd_like_VIAF"/>
    <property type="match status" value="1"/>
</dbReference>
<organism evidence="4 5">
    <name type="scientific">Raphidocelis subcapitata</name>
    <dbReference type="NCBI Taxonomy" id="307507"/>
    <lineage>
        <taxon>Eukaryota</taxon>
        <taxon>Viridiplantae</taxon>
        <taxon>Chlorophyta</taxon>
        <taxon>core chlorophytes</taxon>
        <taxon>Chlorophyceae</taxon>
        <taxon>CS clade</taxon>
        <taxon>Sphaeropleales</taxon>
        <taxon>Selenastraceae</taxon>
        <taxon>Raphidocelis</taxon>
    </lineage>
</organism>
<comment type="caution">
    <text evidence="4">The sequence shown here is derived from an EMBL/GenBank/DDBJ whole genome shotgun (WGS) entry which is preliminary data.</text>
</comment>